<keyword evidence="10" id="KW-0238">DNA-binding</keyword>
<gene>
    <name evidence="19" type="primary">mutM</name>
    <name evidence="19" type="ORF">LAD73_01930</name>
</gene>
<dbReference type="Gene3D" id="3.20.190.10">
    <property type="entry name" value="MutM-like, N-terminal"/>
    <property type="match status" value="1"/>
</dbReference>
<keyword evidence="7 16" id="KW-0863">Zinc-finger</keyword>
<dbReference type="GO" id="GO:0008270">
    <property type="term" value="F:zinc ion binding"/>
    <property type="evidence" value="ECO:0007669"/>
    <property type="project" value="UniProtKB-KW"/>
</dbReference>
<keyword evidence="13" id="KW-0511">Multifunctional enzyme</keyword>
<dbReference type="FunFam" id="1.10.8.50:FF:000003">
    <property type="entry name" value="Formamidopyrimidine-DNA glycosylase"/>
    <property type="match status" value="1"/>
</dbReference>
<keyword evidence="9" id="KW-0862">Zinc</keyword>
<evidence type="ECO:0000313" key="20">
    <source>
        <dbReference type="Proteomes" id="UP000772186"/>
    </source>
</evidence>
<proteinExistence type="inferred from homology"/>
<evidence type="ECO:0000256" key="14">
    <source>
        <dbReference type="ARBA" id="ARBA00023295"/>
    </source>
</evidence>
<evidence type="ECO:0000256" key="10">
    <source>
        <dbReference type="ARBA" id="ARBA00023125"/>
    </source>
</evidence>
<dbReference type="InterPro" id="IPR020629">
    <property type="entry name" value="FPG_Glyclase"/>
</dbReference>
<comment type="similarity">
    <text evidence="3">Belongs to the FPG family.</text>
</comment>
<keyword evidence="12" id="KW-0456">Lyase</keyword>
<dbReference type="Pfam" id="PF01149">
    <property type="entry name" value="Fapy_DNA_glyco"/>
    <property type="match status" value="1"/>
</dbReference>
<dbReference type="Proteomes" id="UP000772186">
    <property type="component" value="Unassembled WGS sequence"/>
</dbReference>
<dbReference type="SUPFAM" id="SSF57716">
    <property type="entry name" value="Glucocorticoid receptor-like (DNA-binding domain)"/>
    <property type="match status" value="1"/>
</dbReference>
<evidence type="ECO:0000256" key="12">
    <source>
        <dbReference type="ARBA" id="ARBA00023239"/>
    </source>
</evidence>
<evidence type="ECO:0000256" key="15">
    <source>
        <dbReference type="ARBA" id="ARBA00044632"/>
    </source>
</evidence>
<dbReference type="SMART" id="SM00898">
    <property type="entry name" value="Fapy_DNA_glyco"/>
    <property type="match status" value="1"/>
</dbReference>
<dbReference type="GO" id="GO:0003684">
    <property type="term" value="F:damaged DNA binding"/>
    <property type="evidence" value="ECO:0007669"/>
    <property type="project" value="InterPro"/>
</dbReference>
<evidence type="ECO:0000256" key="1">
    <source>
        <dbReference type="ARBA" id="ARBA00001668"/>
    </source>
</evidence>
<dbReference type="Pfam" id="PF06831">
    <property type="entry name" value="H2TH"/>
    <property type="match status" value="1"/>
</dbReference>
<dbReference type="InterPro" id="IPR012319">
    <property type="entry name" value="FPG_cat"/>
</dbReference>
<dbReference type="EMBL" id="JAIQBY010000017">
    <property type="protein sequence ID" value="MBZ4195476.1"/>
    <property type="molecule type" value="Genomic_DNA"/>
</dbReference>
<evidence type="ECO:0000256" key="16">
    <source>
        <dbReference type="PROSITE-ProRule" id="PRU00391"/>
    </source>
</evidence>
<comment type="catalytic activity">
    <reaction evidence="15">
        <text>2'-deoxyribonucleotide-(2'-deoxyribose 5'-phosphate)-2'-deoxyribonucleotide-DNA = a 3'-end 2'-deoxyribonucleotide-(2,3-dehydro-2,3-deoxyribose 5'-phosphate)-DNA + a 5'-end 5'-phospho-2'-deoxyribonucleoside-DNA + H(+)</text>
        <dbReference type="Rhea" id="RHEA:66592"/>
        <dbReference type="Rhea" id="RHEA-COMP:13180"/>
        <dbReference type="Rhea" id="RHEA-COMP:16897"/>
        <dbReference type="Rhea" id="RHEA-COMP:17067"/>
        <dbReference type="ChEBI" id="CHEBI:15378"/>
        <dbReference type="ChEBI" id="CHEBI:136412"/>
        <dbReference type="ChEBI" id="CHEBI:157695"/>
        <dbReference type="ChEBI" id="CHEBI:167181"/>
        <dbReference type="EC" id="4.2.99.18"/>
    </reaction>
</comment>
<dbReference type="GO" id="GO:0006284">
    <property type="term" value="P:base-excision repair"/>
    <property type="evidence" value="ECO:0007669"/>
    <property type="project" value="InterPro"/>
</dbReference>
<evidence type="ECO:0000256" key="7">
    <source>
        <dbReference type="ARBA" id="ARBA00022771"/>
    </source>
</evidence>
<feature type="domain" description="Formamidopyrimidine-DNA glycosylase catalytic" evidence="18">
    <location>
        <begin position="2"/>
        <end position="115"/>
    </location>
</feature>
<dbReference type="GO" id="GO:0034039">
    <property type="term" value="F:8-oxo-7,8-dihydroguanine DNA N-glycosylase activity"/>
    <property type="evidence" value="ECO:0007669"/>
    <property type="project" value="TreeGrafter"/>
</dbReference>
<reference evidence="19 20" key="1">
    <citation type="submission" date="2021-09" db="EMBL/GenBank/DDBJ databases">
        <title>WGS of Mycoplasma sp. Zaradi2 strains.</title>
        <authorList>
            <person name="Spergser J."/>
        </authorList>
    </citation>
    <scope>NUCLEOTIDE SEQUENCE [LARGE SCALE GENOMIC DNA]</scope>
    <source>
        <strain evidence="19 20">1331</strain>
    </source>
</reference>
<comment type="caution">
    <text evidence="19">The sequence shown here is derived from an EMBL/GenBank/DDBJ whole genome shotgun (WGS) entry which is preliminary data.</text>
</comment>
<dbReference type="InterPro" id="IPR015886">
    <property type="entry name" value="H2TH_FPG"/>
</dbReference>
<name>A0A953NGX6_9MOLU</name>
<evidence type="ECO:0000256" key="3">
    <source>
        <dbReference type="ARBA" id="ARBA00009409"/>
    </source>
</evidence>
<comment type="catalytic activity">
    <reaction evidence="1">
        <text>Hydrolysis of DNA containing ring-opened 7-methylguanine residues, releasing 2,6-diamino-4-hydroxy-5-(N-methyl)formamidopyrimidine.</text>
        <dbReference type="EC" id="3.2.2.23"/>
    </reaction>
</comment>
<evidence type="ECO:0000313" key="19">
    <source>
        <dbReference type="EMBL" id="MBZ4195476.1"/>
    </source>
</evidence>
<dbReference type="InterPro" id="IPR000214">
    <property type="entry name" value="Znf_DNA_glyclase/AP_lyase"/>
</dbReference>
<dbReference type="GO" id="GO:0003690">
    <property type="term" value="F:double-stranded DNA binding"/>
    <property type="evidence" value="ECO:0007669"/>
    <property type="project" value="UniProtKB-ARBA"/>
</dbReference>
<evidence type="ECO:0000256" key="11">
    <source>
        <dbReference type="ARBA" id="ARBA00023204"/>
    </source>
</evidence>
<evidence type="ECO:0000259" key="18">
    <source>
        <dbReference type="PROSITE" id="PS51068"/>
    </source>
</evidence>
<dbReference type="PANTHER" id="PTHR22993">
    <property type="entry name" value="FORMAMIDOPYRIMIDINE-DNA GLYCOSYLASE"/>
    <property type="match status" value="1"/>
</dbReference>
<evidence type="ECO:0000256" key="4">
    <source>
        <dbReference type="ARBA" id="ARBA00011245"/>
    </source>
</evidence>
<keyword evidence="5" id="KW-0479">Metal-binding</keyword>
<dbReference type="InterPro" id="IPR010979">
    <property type="entry name" value="Ribosomal_uS13-like_H2TH"/>
</dbReference>
<evidence type="ECO:0000256" key="9">
    <source>
        <dbReference type="ARBA" id="ARBA00022833"/>
    </source>
</evidence>
<dbReference type="RefSeq" id="WP_223644680.1">
    <property type="nucleotide sequence ID" value="NZ_JAIQBY010000017.1"/>
</dbReference>
<dbReference type="SMART" id="SM01232">
    <property type="entry name" value="H2TH"/>
    <property type="match status" value="1"/>
</dbReference>
<organism evidence="19 20">
    <name type="scientific">Mycoplasma tauri</name>
    <dbReference type="NCBI Taxonomy" id="547987"/>
    <lineage>
        <taxon>Bacteria</taxon>
        <taxon>Bacillati</taxon>
        <taxon>Mycoplasmatota</taxon>
        <taxon>Mollicutes</taxon>
        <taxon>Mycoplasmataceae</taxon>
        <taxon>Mycoplasma</taxon>
    </lineage>
</organism>
<dbReference type="InterPro" id="IPR035937">
    <property type="entry name" value="FPG_N"/>
</dbReference>
<comment type="cofactor">
    <cofactor evidence="2">
        <name>Zn(2+)</name>
        <dbReference type="ChEBI" id="CHEBI:29105"/>
    </cofactor>
</comment>
<keyword evidence="14 19" id="KW-0326">Glycosidase</keyword>
<evidence type="ECO:0000256" key="6">
    <source>
        <dbReference type="ARBA" id="ARBA00022763"/>
    </source>
</evidence>
<dbReference type="PROSITE" id="PS51066">
    <property type="entry name" value="ZF_FPG_2"/>
    <property type="match status" value="1"/>
</dbReference>
<evidence type="ECO:0000256" key="13">
    <source>
        <dbReference type="ARBA" id="ARBA00023268"/>
    </source>
</evidence>
<keyword evidence="6" id="KW-0227">DNA damage</keyword>
<evidence type="ECO:0000256" key="5">
    <source>
        <dbReference type="ARBA" id="ARBA00022723"/>
    </source>
</evidence>
<dbReference type="SUPFAM" id="SSF81624">
    <property type="entry name" value="N-terminal domain of MutM-like DNA repair proteins"/>
    <property type="match status" value="1"/>
</dbReference>
<dbReference type="EC" id="3.2.2.23" evidence="19"/>
<dbReference type="NCBIfam" id="TIGR00577">
    <property type="entry name" value="fpg"/>
    <property type="match status" value="1"/>
</dbReference>
<evidence type="ECO:0000256" key="8">
    <source>
        <dbReference type="ARBA" id="ARBA00022801"/>
    </source>
</evidence>
<accession>A0A953NGX6</accession>
<keyword evidence="20" id="KW-1185">Reference proteome</keyword>
<keyword evidence="8 19" id="KW-0378">Hydrolase</keyword>
<dbReference type="Gene3D" id="1.10.8.50">
    <property type="match status" value="1"/>
</dbReference>
<keyword evidence="11" id="KW-0234">DNA repair</keyword>
<sequence>MPELPEVKTVINCLKPKVINKTIISVDVKLDKLLKNCTSIEFKNYLAGERILDIYNVGKNIIFKLTNEKNFISHLRMSGKYFTDKKIGINRQHDHIFFKLNDGICLFYNDTRQFGSFHIKNSNDLLTTEPLNKLGKHVEDINVSEVYQKMINKNIPIKNFLLDQSYILGIGNIYANEILFASKLNPWTKCKNIPFDKFLEIIKNTKDIFHKATILGGSSISDFVSSDNNEGQYQNYLNVHMRNKKSCHLCDYKIDAQVLSQRMTYYCPNCQKENYE</sequence>
<evidence type="ECO:0000259" key="17">
    <source>
        <dbReference type="PROSITE" id="PS51066"/>
    </source>
</evidence>
<dbReference type="SUPFAM" id="SSF46946">
    <property type="entry name" value="S13-like H2TH domain"/>
    <property type="match status" value="1"/>
</dbReference>
<dbReference type="AlphaFoldDB" id="A0A953NGX6"/>
<comment type="subunit">
    <text evidence="4">Monomer.</text>
</comment>
<dbReference type="GO" id="GO:0140078">
    <property type="term" value="F:class I DNA-(apurinic or apyrimidinic site) endonuclease activity"/>
    <property type="evidence" value="ECO:0007669"/>
    <property type="project" value="UniProtKB-EC"/>
</dbReference>
<protein>
    <submittedName>
        <fullName evidence="19">DNA-formamidopyrimidine glycosylase</fullName>
        <ecNumber evidence="19">3.2.2.23</ecNumber>
    </submittedName>
</protein>
<dbReference type="NCBIfam" id="NF002211">
    <property type="entry name" value="PRK01103.1"/>
    <property type="match status" value="1"/>
</dbReference>
<dbReference type="CDD" id="cd08966">
    <property type="entry name" value="EcFpg-like_N"/>
    <property type="match status" value="1"/>
</dbReference>
<feature type="domain" description="FPG-type" evidence="17">
    <location>
        <begin position="238"/>
        <end position="272"/>
    </location>
</feature>
<dbReference type="PANTHER" id="PTHR22993:SF9">
    <property type="entry name" value="FORMAMIDOPYRIMIDINE-DNA GLYCOSYLASE"/>
    <property type="match status" value="1"/>
</dbReference>
<dbReference type="PROSITE" id="PS51068">
    <property type="entry name" value="FPG_CAT"/>
    <property type="match status" value="1"/>
</dbReference>
<evidence type="ECO:0000256" key="2">
    <source>
        <dbReference type="ARBA" id="ARBA00001947"/>
    </source>
</evidence>